<accession>G2Z8N4</accession>
<reference evidence="1 2" key="1">
    <citation type="journal article" date="2011" name="J. Bacteriol.">
        <title>Complete genome sequence of the animal pathogen Listeria ivanovii, which provides insights into host specificities and evolution of the genus Listeria.</title>
        <authorList>
            <person name="Buchrieser C."/>
            <person name="Rusniok C."/>
            <person name="Garrido P."/>
            <person name="Hain T."/>
            <person name="Scortti M."/>
            <person name="Lampidis R."/>
            <person name="Karst U."/>
            <person name="Chakraborty T."/>
            <person name="Cossart P."/>
            <person name="Kreft J."/>
            <person name="Vazquez-Boland J.A."/>
            <person name="Goebel W."/>
            <person name="Glaser P."/>
        </authorList>
    </citation>
    <scope>NUCLEOTIDE SEQUENCE [LARGE SCALE GENOMIC DNA]</scope>
    <source>
        <strain evidence="2">ATCC BAA-678 / PAM 55</strain>
    </source>
</reference>
<dbReference type="eggNOG" id="COG3666">
    <property type="taxonomic scope" value="Bacteria"/>
</dbReference>
<dbReference type="Proteomes" id="UP000001286">
    <property type="component" value="Chromosome"/>
</dbReference>
<evidence type="ECO:0000313" key="2">
    <source>
        <dbReference type="Proteomes" id="UP000001286"/>
    </source>
</evidence>
<dbReference type="HOGENOM" id="CLU_2260312_0_0_9"/>
<dbReference type="GeneID" id="57077642"/>
<proteinExistence type="predicted"/>
<dbReference type="KEGG" id="liv:LIV_2614"/>
<dbReference type="RefSeq" id="WP_014093873.1">
    <property type="nucleotide sequence ID" value="NC_016011.1"/>
</dbReference>
<dbReference type="OrthoDB" id="2236403at2"/>
<organism evidence="1 2">
    <name type="scientific">Listeria ivanovii (strain ATCC BAA-678 / PAM 55)</name>
    <dbReference type="NCBI Taxonomy" id="881621"/>
    <lineage>
        <taxon>Bacteria</taxon>
        <taxon>Bacillati</taxon>
        <taxon>Bacillota</taxon>
        <taxon>Bacilli</taxon>
        <taxon>Bacillales</taxon>
        <taxon>Listeriaceae</taxon>
        <taxon>Listeria</taxon>
    </lineage>
</organism>
<name>G2Z8N4_LISIP</name>
<dbReference type="EMBL" id="FR687253">
    <property type="protein sequence ID" value="CBW87114.1"/>
    <property type="molecule type" value="Genomic_DNA"/>
</dbReference>
<evidence type="ECO:0000313" key="1">
    <source>
        <dbReference type="EMBL" id="CBW87114.1"/>
    </source>
</evidence>
<gene>
    <name evidence="1" type="ordered locus">LIV_2614</name>
</gene>
<sequence length="103" mass="11950">MHINYNMNQLILPMDLETMIPENHVSHIIHQQVEEIPEIDVRNWQTTEDCPADALHNVSERAKAGTSSRAKIVTIRIENLSLNFRYGFFHFRDSIISCLFLGL</sequence>
<dbReference type="AlphaFoldDB" id="G2Z8N4"/>
<protein>
    <submittedName>
        <fullName evidence="1">Putative transposase (Hypothetical)</fullName>
    </submittedName>
</protein>